<dbReference type="RefSeq" id="WP_121311232.1">
    <property type="nucleotide sequence ID" value="NZ_SNVI01000008.1"/>
</dbReference>
<keyword evidence="3 6" id="KW-0560">Oxidoreductase</keyword>
<proteinExistence type="inferred from homology"/>
<dbReference type="PANTHER" id="PTHR43741">
    <property type="entry name" value="FMN-DEPENDENT NADH-AZOREDUCTASE 1"/>
    <property type="match status" value="1"/>
</dbReference>
<dbReference type="SUPFAM" id="SSF52218">
    <property type="entry name" value="Flavoproteins"/>
    <property type="match status" value="1"/>
</dbReference>
<keyword evidence="2 6" id="KW-0288">FMN</keyword>
<dbReference type="InterPro" id="IPR050104">
    <property type="entry name" value="FMN-dep_NADH:Q_OxRdtase_AzoR1"/>
</dbReference>
<dbReference type="InterPro" id="IPR023048">
    <property type="entry name" value="NADH:quinone_OxRdtase_FMN_depd"/>
</dbReference>
<evidence type="ECO:0000256" key="5">
    <source>
        <dbReference type="ARBA" id="ARBA00048542"/>
    </source>
</evidence>
<comment type="function">
    <text evidence="6">Quinone reductase that provides resistance to thiol-specific stress caused by electrophilic quinones.</text>
</comment>
<dbReference type="HAMAP" id="MF_01216">
    <property type="entry name" value="Azoreductase_type1"/>
    <property type="match status" value="1"/>
</dbReference>
<sequence>MKILHLDSSILGDYSVSRGLSAAIVAKLLTLHPDAEVIRHDLVADPIGPLSGDHVAVIRTGTAPISPALGEDVSRGNAYIDELFSSDVIVIGAPMYNFSIAAQLKTWIDRIVVGGRTFRYTETGVQGLLPASKKVLIVSSRGGAYAGESPIAAYEHHESYLRTALGFIGLTDVTVIRAEGLSLGDEAKARAITEAKSQIAALSV</sequence>
<organism evidence="8 9">
    <name type="scientific">Paraburkholderia dipogonis</name>
    <dbReference type="NCBI Taxonomy" id="1211383"/>
    <lineage>
        <taxon>Bacteria</taxon>
        <taxon>Pseudomonadati</taxon>
        <taxon>Pseudomonadota</taxon>
        <taxon>Betaproteobacteria</taxon>
        <taxon>Burkholderiales</taxon>
        <taxon>Burkholderiaceae</taxon>
        <taxon>Paraburkholderia</taxon>
    </lineage>
</organism>
<protein>
    <recommendedName>
        <fullName evidence="6">FMN dependent NADH:quinone oxidoreductase</fullName>
        <ecNumber evidence="6">1.6.5.-</ecNumber>
    </recommendedName>
    <alternativeName>
        <fullName evidence="6">Azo-dye reductase</fullName>
    </alternativeName>
    <alternativeName>
        <fullName evidence="6">FMN-dependent NADH-azo compound oxidoreductase</fullName>
    </alternativeName>
    <alternativeName>
        <fullName evidence="6">FMN-dependent NADH-azoreductase</fullName>
        <ecNumber evidence="6">1.7.1.17</ecNumber>
    </alternativeName>
</protein>
<comment type="cofactor">
    <cofactor evidence="6">
        <name>FMN</name>
        <dbReference type="ChEBI" id="CHEBI:58210"/>
    </cofactor>
    <text evidence="6">Binds 1 FMN per subunit.</text>
</comment>
<evidence type="ECO:0000256" key="4">
    <source>
        <dbReference type="ARBA" id="ARBA00023027"/>
    </source>
</evidence>
<dbReference type="InterPro" id="IPR029039">
    <property type="entry name" value="Flavoprotein-like_sf"/>
</dbReference>
<evidence type="ECO:0000313" key="9">
    <source>
        <dbReference type="Proteomes" id="UP000297385"/>
    </source>
</evidence>
<comment type="caution">
    <text evidence="8">The sequence shown here is derived from an EMBL/GenBank/DDBJ whole genome shotgun (WGS) entry which is preliminary data.</text>
</comment>
<dbReference type="Gene3D" id="3.40.50.360">
    <property type="match status" value="1"/>
</dbReference>
<evidence type="ECO:0000256" key="3">
    <source>
        <dbReference type="ARBA" id="ARBA00023002"/>
    </source>
</evidence>
<dbReference type="InterPro" id="IPR003680">
    <property type="entry name" value="Flavodoxin_fold"/>
</dbReference>
<dbReference type="GO" id="GO:0009055">
    <property type="term" value="F:electron transfer activity"/>
    <property type="evidence" value="ECO:0007669"/>
    <property type="project" value="UniProtKB-UniRule"/>
</dbReference>
<reference evidence="8 9" key="1">
    <citation type="submission" date="2019-03" db="EMBL/GenBank/DDBJ databases">
        <title>Complete Genome Sequence of Paraburkholderia dipogonis ICMP 19430T, a Nitrogen-fixing Symbiont of the South African Invasive Legume Dipogon lignosus in New Zealand.</title>
        <authorList>
            <person name="De Meyer S.E."/>
        </authorList>
    </citation>
    <scope>NUCLEOTIDE SEQUENCE [LARGE SCALE GENOMIC DNA]</scope>
    <source>
        <strain evidence="8 9">ICMP 19430</strain>
    </source>
</reference>
<dbReference type="EMBL" id="SNVI01000008">
    <property type="protein sequence ID" value="TFE36698.1"/>
    <property type="molecule type" value="Genomic_DNA"/>
</dbReference>
<dbReference type="EC" id="1.6.5.-" evidence="6"/>
<feature type="binding site" evidence="6">
    <location>
        <begin position="140"/>
        <end position="143"/>
    </location>
    <ligand>
        <name>FMN</name>
        <dbReference type="ChEBI" id="CHEBI:58210"/>
    </ligand>
</feature>
<evidence type="ECO:0000256" key="2">
    <source>
        <dbReference type="ARBA" id="ARBA00022643"/>
    </source>
</evidence>
<dbReference type="Pfam" id="PF02525">
    <property type="entry name" value="Flavodoxin_2"/>
    <property type="match status" value="1"/>
</dbReference>
<feature type="binding site" evidence="6">
    <location>
        <begin position="95"/>
        <end position="98"/>
    </location>
    <ligand>
        <name>FMN</name>
        <dbReference type="ChEBI" id="CHEBI:58210"/>
    </ligand>
</feature>
<comment type="function">
    <text evidence="6">Also exhibits azoreductase activity. Catalyzes the reductive cleavage of the azo bond in aromatic azo compounds to the corresponding amines.</text>
</comment>
<comment type="similarity">
    <text evidence="6">Belongs to the azoreductase type 1 family.</text>
</comment>
<dbReference type="GO" id="GO:0016655">
    <property type="term" value="F:oxidoreductase activity, acting on NAD(P)H, quinone or similar compound as acceptor"/>
    <property type="evidence" value="ECO:0007669"/>
    <property type="project" value="InterPro"/>
</dbReference>
<evidence type="ECO:0000256" key="6">
    <source>
        <dbReference type="HAMAP-Rule" id="MF_01216"/>
    </source>
</evidence>
<gene>
    <name evidence="6" type="primary">azoR</name>
    <name evidence="8" type="ORF">E2553_44355</name>
</gene>
<dbReference type="AlphaFoldDB" id="A0A4Y8MH11"/>
<feature type="binding site" evidence="6">
    <location>
        <position position="9"/>
    </location>
    <ligand>
        <name>FMN</name>
        <dbReference type="ChEBI" id="CHEBI:58210"/>
    </ligand>
</feature>
<comment type="catalytic activity">
    <reaction evidence="6">
        <text>2 a quinone + NADH + H(+) = 2 a 1,4-benzosemiquinone + NAD(+)</text>
        <dbReference type="Rhea" id="RHEA:65952"/>
        <dbReference type="ChEBI" id="CHEBI:15378"/>
        <dbReference type="ChEBI" id="CHEBI:57540"/>
        <dbReference type="ChEBI" id="CHEBI:57945"/>
        <dbReference type="ChEBI" id="CHEBI:132124"/>
        <dbReference type="ChEBI" id="CHEBI:134225"/>
    </reaction>
</comment>
<evidence type="ECO:0000313" key="8">
    <source>
        <dbReference type="EMBL" id="TFE36698.1"/>
    </source>
</evidence>
<keyword evidence="1 6" id="KW-0285">Flavoprotein</keyword>
<dbReference type="EC" id="1.7.1.17" evidence="6"/>
<dbReference type="Proteomes" id="UP000297385">
    <property type="component" value="Unassembled WGS sequence"/>
</dbReference>
<name>A0A4Y8MH11_9BURK</name>
<evidence type="ECO:0000259" key="7">
    <source>
        <dbReference type="Pfam" id="PF02525"/>
    </source>
</evidence>
<evidence type="ECO:0000256" key="1">
    <source>
        <dbReference type="ARBA" id="ARBA00022630"/>
    </source>
</evidence>
<comment type="subunit">
    <text evidence="6">Homodimer.</text>
</comment>
<feature type="domain" description="Flavodoxin-like fold" evidence="7">
    <location>
        <begin position="1"/>
        <end position="201"/>
    </location>
</feature>
<dbReference type="GO" id="GO:0016652">
    <property type="term" value="F:oxidoreductase activity, acting on NAD(P)H as acceptor"/>
    <property type="evidence" value="ECO:0007669"/>
    <property type="project" value="UniProtKB-UniRule"/>
</dbReference>
<accession>A0A4Y8MH11</accession>
<keyword evidence="4 6" id="KW-0520">NAD</keyword>
<dbReference type="GO" id="GO:0010181">
    <property type="term" value="F:FMN binding"/>
    <property type="evidence" value="ECO:0007669"/>
    <property type="project" value="UniProtKB-UniRule"/>
</dbReference>
<comment type="catalytic activity">
    <reaction evidence="5">
        <text>N,N-dimethyl-1,4-phenylenediamine + anthranilate + 2 NAD(+) = 2-(4-dimethylaminophenyl)diazenylbenzoate + 2 NADH + 2 H(+)</text>
        <dbReference type="Rhea" id="RHEA:55872"/>
        <dbReference type="ChEBI" id="CHEBI:15378"/>
        <dbReference type="ChEBI" id="CHEBI:15783"/>
        <dbReference type="ChEBI" id="CHEBI:16567"/>
        <dbReference type="ChEBI" id="CHEBI:57540"/>
        <dbReference type="ChEBI" id="CHEBI:57945"/>
        <dbReference type="ChEBI" id="CHEBI:71579"/>
        <dbReference type="EC" id="1.7.1.17"/>
    </reaction>
    <physiologicalReaction direction="right-to-left" evidence="5">
        <dbReference type="Rhea" id="RHEA:55874"/>
    </physiologicalReaction>
</comment>
<dbReference type="PANTHER" id="PTHR43741:SF4">
    <property type="entry name" value="FMN-DEPENDENT NADH:QUINONE OXIDOREDUCTASE"/>
    <property type="match status" value="1"/>
</dbReference>
<feature type="binding site" evidence="6">
    <location>
        <begin position="15"/>
        <end position="17"/>
    </location>
    <ligand>
        <name>FMN</name>
        <dbReference type="ChEBI" id="CHEBI:58210"/>
    </ligand>
</feature>